<reference evidence="2" key="2">
    <citation type="submission" date="2020-08" db="EMBL/GenBank/DDBJ databases">
        <title>The Agave Microbiome: Exploring the role of microbial communities in plant adaptations to desert environments.</title>
        <authorList>
            <person name="Partida-Martinez L.P."/>
        </authorList>
    </citation>
    <scope>NUCLEOTIDE SEQUENCE [LARGE SCALE GENOMIC DNA]</scope>
    <source>
        <strain evidence="2">AT2.8</strain>
    </source>
</reference>
<dbReference type="InterPro" id="IPR029055">
    <property type="entry name" value="Ntn_hydrolases_N"/>
</dbReference>
<dbReference type="AlphaFoldDB" id="A0A852T972"/>
<reference evidence="2" key="1">
    <citation type="submission" date="2020-07" db="EMBL/GenBank/DDBJ databases">
        <authorList>
            <person name="Partida-Martinez L."/>
            <person name="Huntemann M."/>
            <person name="Clum A."/>
            <person name="Wang J."/>
            <person name="Palaniappan K."/>
            <person name="Ritter S."/>
            <person name="Chen I.-M."/>
            <person name="Stamatis D."/>
            <person name="Reddy T."/>
            <person name="O'Malley R."/>
            <person name="Daum C."/>
            <person name="Shapiro N."/>
            <person name="Ivanova N."/>
            <person name="Kyrpides N."/>
            <person name="Woyke T."/>
        </authorList>
    </citation>
    <scope>NUCLEOTIDE SEQUENCE [LARGE SCALE GENOMIC DNA]</scope>
    <source>
        <strain evidence="2">AT2.8</strain>
    </source>
</reference>
<name>A0A852T972_9BACI</name>
<evidence type="ECO:0000313" key="2">
    <source>
        <dbReference type="Proteomes" id="UP000548423"/>
    </source>
</evidence>
<accession>A0A852T972</accession>
<organism evidence="1 2">
    <name type="scientific">Neobacillus niacini</name>
    <dbReference type="NCBI Taxonomy" id="86668"/>
    <lineage>
        <taxon>Bacteria</taxon>
        <taxon>Bacillati</taxon>
        <taxon>Bacillota</taxon>
        <taxon>Bacilli</taxon>
        <taxon>Bacillales</taxon>
        <taxon>Bacillaceae</taxon>
        <taxon>Neobacillus</taxon>
    </lineage>
</organism>
<keyword evidence="1" id="KW-0647">Proteasome</keyword>
<dbReference type="SUPFAM" id="SSF56235">
    <property type="entry name" value="N-terminal nucleophile aminohydrolases (Ntn hydrolases)"/>
    <property type="match status" value="1"/>
</dbReference>
<gene>
    <name evidence="1" type="ORF">F4694_001100</name>
</gene>
<proteinExistence type="predicted"/>
<dbReference type="EMBL" id="JACCBX010000002">
    <property type="protein sequence ID" value="NYE04356.1"/>
    <property type="molecule type" value="Genomic_DNA"/>
</dbReference>
<sequence>MLIMADTRITYRGNEKFSDDEKKIIVLNDKVIFAYAGVKNVIDLPLEELKTFARKTNSLEKIEAHAKKIFFASLNVFKKVNPEHDYATVYILAGFAGDGFPRVTYFSSDDDFEKGNLLDFFYKTFPNSEMEFLKNFLINEVDITKKSIKYYIRKFSSAIRRINNVKVGKKAYAIFLSKKGLLEIEINEQGKFHIVPINLTE</sequence>
<evidence type="ECO:0000313" key="1">
    <source>
        <dbReference type="EMBL" id="NYE04356.1"/>
    </source>
</evidence>
<protein>
    <submittedName>
        <fullName evidence="1">20S proteasome alpha/beta subunit</fullName>
    </submittedName>
</protein>
<dbReference type="GO" id="GO:0000502">
    <property type="term" value="C:proteasome complex"/>
    <property type="evidence" value="ECO:0007669"/>
    <property type="project" value="UniProtKB-KW"/>
</dbReference>
<comment type="caution">
    <text evidence="1">The sequence shown here is derived from an EMBL/GenBank/DDBJ whole genome shotgun (WGS) entry which is preliminary data.</text>
</comment>
<dbReference type="Proteomes" id="UP000548423">
    <property type="component" value="Unassembled WGS sequence"/>
</dbReference>